<organism evidence="2 4">
    <name type="scientific">Bacillus cereus</name>
    <dbReference type="NCBI Taxonomy" id="1396"/>
    <lineage>
        <taxon>Bacteria</taxon>
        <taxon>Bacillati</taxon>
        <taxon>Bacillota</taxon>
        <taxon>Bacilli</taxon>
        <taxon>Bacillales</taxon>
        <taxon>Bacillaceae</taxon>
        <taxon>Bacillus</taxon>
        <taxon>Bacillus cereus group</taxon>
    </lineage>
</organism>
<dbReference type="AlphaFoldDB" id="A0A2A8LTX9"/>
<dbReference type="InterPro" id="IPR025039">
    <property type="entry name" value="DUF3947"/>
</dbReference>
<evidence type="ECO:0000313" key="4">
    <source>
        <dbReference type="Proteomes" id="UP000220900"/>
    </source>
</evidence>
<dbReference type="Proteomes" id="UP000220006">
    <property type="component" value="Unassembled WGS sequence"/>
</dbReference>
<dbReference type="RefSeq" id="WP_097905374.1">
    <property type="nucleotide sequence ID" value="NZ_JAUCFW010000007.1"/>
</dbReference>
<protein>
    <submittedName>
        <fullName evidence="2">Alpha/beta hydrolase</fullName>
    </submittedName>
</protein>
<gene>
    <name evidence="2" type="ORF">CN491_03400</name>
    <name evidence="1" type="ORF">COM96_20945</name>
</gene>
<proteinExistence type="predicted"/>
<accession>A0A2A8LTX9</accession>
<keyword evidence="2" id="KW-0378">Hydrolase</keyword>
<sequence>MFYSYCYSQAGMRPAYGTSITYSGAQSTVQAVQQALQMQQQGIQPYYSSMEYFYPVHHITPYGSTFLTIPYGTVYNL</sequence>
<evidence type="ECO:0000313" key="2">
    <source>
        <dbReference type="EMBL" id="PES98158.1"/>
    </source>
</evidence>
<dbReference type="EMBL" id="NVLK01000048">
    <property type="protein sequence ID" value="PEC20231.1"/>
    <property type="molecule type" value="Genomic_DNA"/>
</dbReference>
<dbReference type="Pfam" id="PF13135">
    <property type="entry name" value="DUF3947"/>
    <property type="match status" value="1"/>
</dbReference>
<evidence type="ECO:0000313" key="3">
    <source>
        <dbReference type="Proteomes" id="UP000220006"/>
    </source>
</evidence>
<name>A0A2A8LTX9_BACCE</name>
<dbReference type="Proteomes" id="UP000220900">
    <property type="component" value="Unassembled WGS sequence"/>
</dbReference>
<dbReference type="EMBL" id="NTZF01000004">
    <property type="protein sequence ID" value="PES98158.1"/>
    <property type="molecule type" value="Genomic_DNA"/>
</dbReference>
<reference evidence="3 4" key="1">
    <citation type="submission" date="2017-09" db="EMBL/GenBank/DDBJ databases">
        <title>Large-scale bioinformatics analysis of Bacillus genomes uncovers conserved roles of natural products in bacterial physiology.</title>
        <authorList>
            <consortium name="Agbiome Team Llc"/>
            <person name="Bleich R.M."/>
            <person name="Grubbs K.J."/>
            <person name="Santa Maria K.C."/>
            <person name="Allen S.E."/>
            <person name="Farag S."/>
            <person name="Shank E.A."/>
            <person name="Bowers A."/>
        </authorList>
    </citation>
    <scope>NUCLEOTIDE SEQUENCE [LARGE SCALE GENOMIC DNA]</scope>
    <source>
        <strain evidence="2 4">AFS002368</strain>
        <strain evidence="1 3">AFS096845</strain>
    </source>
</reference>
<comment type="caution">
    <text evidence="2">The sequence shown here is derived from an EMBL/GenBank/DDBJ whole genome shotgun (WGS) entry which is preliminary data.</text>
</comment>
<dbReference type="GO" id="GO:0016787">
    <property type="term" value="F:hydrolase activity"/>
    <property type="evidence" value="ECO:0007669"/>
    <property type="project" value="UniProtKB-KW"/>
</dbReference>
<evidence type="ECO:0000313" key="1">
    <source>
        <dbReference type="EMBL" id="PEC20231.1"/>
    </source>
</evidence>